<dbReference type="Gene3D" id="3.40.50.2300">
    <property type="match status" value="1"/>
</dbReference>
<accession>A0A4S3MML0</accession>
<organism evidence="13 14">
    <name type="scientific">Aliigemmobacter aestuarii</name>
    <dbReference type="NCBI Taxonomy" id="1445661"/>
    <lineage>
        <taxon>Bacteria</taxon>
        <taxon>Pseudomonadati</taxon>
        <taxon>Pseudomonadota</taxon>
        <taxon>Alphaproteobacteria</taxon>
        <taxon>Rhodobacterales</taxon>
        <taxon>Paracoccaceae</taxon>
        <taxon>Aliigemmobacter</taxon>
    </lineage>
</organism>
<comment type="caution">
    <text evidence="13">The sequence shown here is derived from an EMBL/GenBank/DDBJ whole genome shotgun (WGS) entry which is preliminary data.</text>
</comment>
<dbReference type="PROSITE" id="PS50109">
    <property type="entry name" value="HIS_KIN"/>
    <property type="match status" value="1"/>
</dbReference>
<keyword evidence="14" id="KW-1185">Reference proteome</keyword>
<dbReference type="NCBIfam" id="TIGR00229">
    <property type="entry name" value="sensory_box"/>
    <property type="match status" value="1"/>
</dbReference>
<keyword evidence="4" id="KW-0808">Transferase</keyword>
<dbReference type="GO" id="GO:0000155">
    <property type="term" value="F:phosphorelay sensor kinase activity"/>
    <property type="evidence" value="ECO:0007669"/>
    <property type="project" value="InterPro"/>
</dbReference>
<dbReference type="SUPFAM" id="SSF47384">
    <property type="entry name" value="Homodimeric domain of signal transducing histidine kinase"/>
    <property type="match status" value="1"/>
</dbReference>
<dbReference type="InterPro" id="IPR003594">
    <property type="entry name" value="HATPase_dom"/>
</dbReference>
<keyword evidence="6" id="KW-0902">Two-component regulatory system</keyword>
<dbReference type="InterPro" id="IPR000014">
    <property type="entry name" value="PAS"/>
</dbReference>
<keyword evidence="9" id="KW-0812">Transmembrane</keyword>
<dbReference type="EC" id="2.7.13.3" evidence="2"/>
<dbReference type="CDD" id="cd00130">
    <property type="entry name" value="PAS"/>
    <property type="match status" value="1"/>
</dbReference>
<evidence type="ECO:0000313" key="13">
    <source>
        <dbReference type="EMBL" id="THD83670.1"/>
    </source>
</evidence>
<gene>
    <name evidence="13" type="ORF">E7811_10395</name>
</gene>
<dbReference type="PANTHER" id="PTHR43047">
    <property type="entry name" value="TWO-COMPONENT HISTIDINE PROTEIN KINASE"/>
    <property type="match status" value="1"/>
</dbReference>
<evidence type="ECO:0000259" key="10">
    <source>
        <dbReference type="PROSITE" id="PS50109"/>
    </source>
</evidence>
<dbReference type="CDD" id="cd16922">
    <property type="entry name" value="HATPase_EvgS-ArcB-TorS-like"/>
    <property type="match status" value="1"/>
</dbReference>
<dbReference type="PROSITE" id="PS50110">
    <property type="entry name" value="RESPONSE_REGULATORY"/>
    <property type="match status" value="1"/>
</dbReference>
<dbReference type="InterPro" id="IPR004358">
    <property type="entry name" value="Sig_transdc_His_kin-like_C"/>
</dbReference>
<dbReference type="Pfam" id="PF13426">
    <property type="entry name" value="PAS_9"/>
    <property type="match status" value="1"/>
</dbReference>
<evidence type="ECO:0000256" key="6">
    <source>
        <dbReference type="ARBA" id="ARBA00023012"/>
    </source>
</evidence>
<keyword evidence="3 7" id="KW-0597">Phosphoprotein</keyword>
<keyword evidence="9" id="KW-0472">Membrane</keyword>
<evidence type="ECO:0000256" key="9">
    <source>
        <dbReference type="SAM" id="Phobius"/>
    </source>
</evidence>
<dbReference type="Gene3D" id="3.30.450.20">
    <property type="entry name" value="PAS domain"/>
    <property type="match status" value="1"/>
</dbReference>
<dbReference type="AlphaFoldDB" id="A0A4S3MML0"/>
<keyword evidence="9" id="KW-1133">Transmembrane helix</keyword>
<dbReference type="FunFam" id="3.30.565.10:FF:000010">
    <property type="entry name" value="Sensor histidine kinase RcsC"/>
    <property type="match status" value="1"/>
</dbReference>
<comment type="catalytic activity">
    <reaction evidence="1">
        <text>ATP + protein L-histidine = ADP + protein N-phospho-L-histidine.</text>
        <dbReference type="EC" id="2.7.13.3"/>
    </reaction>
</comment>
<evidence type="ECO:0000313" key="14">
    <source>
        <dbReference type="Proteomes" id="UP000309450"/>
    </source>
</evidence>
<feature type="domain" description="PAS" evidence="12">
    <location>
        <begin position="226"/>
        <end position="271"/>
    </location>
</feature>
<evidence type="ECO:0000256" key="5">
    <source>
        <dbReference type="ARBA" id="ARBA00022777"/>
    </source>
</evidence>
<dbReference type="InterPro" id="IPR036097">
    <property type="entry name" value="HisK_dim/P_sf"/>
</dbReference>
<dbReference type="EMBL" id="SSND01000002">
    <property type="protein sequence ID" value="THD83670.1"/>
    <property type="molecule type" value="Genomic_DNA"/>
</dbReference>
<dbReference type="OrthoDB" id="9801651at2"/>
<dbReference type="SUPFAM" id="SSF55785">
    <property type="entry name" value="PYP-like sensor domain (PAS domain)"/>
    <property type="match status" value="1"/>
</dbReference>
<dbReference type="SMART" id="SM00091">
    <property type="entry name" value="PAS"/>
    <property type="match status" value="1"/>
</dbReference>
<evidence type="ECO:0000256" key="3">
    <source>
        <dbReference type="ARBA" id="ARBA00022553"/>
    </source>
</evidence>
<evidence type="ECO:0000259" key="12">
    <source>
        <dbReference type="PROSITE" id="PS50112"/>
    </source>
</evidence>
<dbReference type="Gene3D" id="3.30.565.10">
    <property type="entry name" value="Histidine kinase-like ATPase, C-terminal domain"/>
    <property type="match status" value="1"/>
</dbReference>
<dbReference type="CDD" id="cd00082">
    <property type="entry name" value="HisKA"/>
    <property type="match status" value="1"/>
</dbReference>
<evidence type="ECO:0000256" key="8">
    <source>
        <dbReference type="SAM" id="MobiDB-lite"/>
    </source>
</evidence>
<dbReference type="SUPFAM" id="SSF52172">
    <property type="entry name" value="CheY-like"/>
    <property type="match status" value="1"/>
</dbReference>
<feature type="compositionally biased region" description="Low complexity" evidence="8">
    <location>
        <begin position="729"/>
        <end position="746"/>
    </location>
</feature>
<evidence type="ECO:0000256" key="2">
    <source>
        <dbReference type="ARBA" id="ARBA00012438"/>
    </source>
</evidence>
<dbReference type="Pfam" id="PF00512">
    <property type="entry name" value="HisKA"/>
    <property type="match status" value="1"/>
</dbReference>
<reference evidence="13 14" key="1">
    <citation type="submission" date="2019-04" db="EMBL/GenBank/DDBJ databases">
        <title>Draft genome sequence of Gemmobacter aestuarii sp. nov.</title>
        <authorList>
            <person name="Hameed A."/>
            <person name="Lin S.-Y."/>
            <person name="Shahina M."/>
            <person name="Lai W.-A."/>
            <person name="Young C.-C."/>
        </authorList>
    </citation>
    <scope>NUCLEOTIDE SEQUENCE [LARGE SCALE GENOMIC DNA]</scope>
    <source>
        <strain evidence="13 14">CC-PW-75</strain>
    </source>
</reference>
<feature type="region of interest" description="Disordered" evidence="8">
    <location>
        <begin position="729"/>
        <end position="748"/>
    </location>
</feature>
<dbReference type="InterPro" id="IPR003661">
    <property type="entry name" value="HisK_dim/P_dom"/>
</dbReference>
<dbReference type="InterPro" id="IPR005467">
    <property type="entry name" value="His_kinase_dom"/>
</dbReference>
<sequence length="816" mass="88836">MMPRAKSPAFSTSQWFRWMVLTLVCISLGTLIIMAQEVSQELQNLREELHENIQWNLTQIEVDLLQFENEARLAGLDPAADLAQLRLRYDLFYSRARIAMGSRCLSDAAIDSGASELVGMLRDYLDKTTPLIDAGDDRLRPDLTKIAADARTYRQTLRRTITRLIQDHAAATVASREPLTLLMQKLGWTTAFVLISLITLLYATLLYATLILRQQSEASKRENERLTSRLQATVGTALDAVIVATRDGRILDFNPAAERIFGYSRSEALDRPPEDLILSEQTVGEYRRTKEKIADGVADGSRFTVTTRRKSGEEFPAEMSIAWDVSADGRIFISYLRDVSDQVAAEQGLRQARDDAVAAEQAKTNFIAVVSHEMRTPLNGLLATLDFATEEAANASQKRFLDLARASADQLLRHVDDVLELSKAETGQLAIVQETFDLRALLDSVVEPAKAKADQMATSLTLEAPDKLPTMIGDPFRIGQILNNLVTNALKFASGGAVAVAARLEPLRRKQVRLAIDVTDTGIGISPEDQGRIFDPFVMPDASYGRSAGGTGLGLAISRGLAERMGGSLVVESTPGIGSRFTLSLPLATGRRTQDGSANATSAAPVAGHKLDVLIVEDNLTNRIVLEEMVTRLGHDVALAENGLIGVRMAAARRFDVILMDVSMPEMDGPTATGEIRRAGASRKSRVIAVTAHSMPEEIERFRKAGMLDILTKPIARAALERPIGRAATGEAEAQAAPAEQAARPTFDPERIDEISAALGLDRTISALERFCADMRRIGARLAADEALTAEDHAALFHEAKGCAAVIGHRPLTLVA</sequence>
<feature type="modified residue" description="4-aspartylphosphate" evidence="7">
    <location>
        <position position="661"/>
    </location>
</feature>
<dbReference type="SMART" id="SM00388">
    <property type="entry name" value="HisKA"/>
    <property type="match status" value="1"/>
</dbReference>
<dbReference type="SMART" id="SM00387">
    <property type="entry name" value="HATPase_c"/>
    <property type="match status" value="1"/>
</dbReference>
<dbReference type="InterPro" id="IPR036890">
    <property type="entry name" value="HATPase_C_sf"/>
</dbReference>
<dbReference type="InterPro" id="IPR035965">
    <property type="entry name" value="PAS-like_dom_sf"/>
</dbReference>
<evidence type="ECO:0000256" key="1">
    <source>
        <dbReference type="ARBA" id="ARBA00000085"/>
    </source>
</evidence>
<proteinExistence type="predicted"/>
<evidence type="ECO:0000256" key="7">
    <source>
        <dbReference type="PROSITE-ProRule" id="PRU00169"/>
    </source>
</evidence>
<dbReference type="Pfam" id="PF02518">
    <property type="entry name" value="HATPase_c"/>
    <property type="match status" value="1"/>
</dbReference>
<evidence type="ECO:0000259" key="11">
    <source>
        <dbReference type="PROSITE" id="PS50110"/>
    </source>
</evidence>
<dbReference type="SUPFAM" id="SSF55874">
    <property type="entry name" value="ATPase domain of HSP90 chaperone/DNA topoisomerase II/histidine kinase"/>
    <property type="match status" value="1"/>
</dbReference>
<dbReference type="PRINTS" id="PR00344">
    <property type="entry name" value="BCTRLSENSOR"/>
</dbReference>
<dbReference type="PANTHER" id="PTHR43047:SF64">
    <property type="entry name" value="HISTIDINE KINASE CONTAINING CHEY-HOMOLOGOUS RECEIVER DOMAIN AND PAS DOMAIN-RELATED"/>
    <property type="match status" value="1"/>
</dbReference>
<name>A0A4S3MML0_9RHOB</name>
<keyword evidence="5" id="KW-0418">Kinase</keyword>
<dbReference type="Pfam" id="PF00072">
    <property type="entry name" value="Response_reg"/>
    <property type="match status" value="1"/>
</dbReference>
<dbReference type="Gene3D" id="1.10.287.130">
    <property type="match status" value="1"/>
</dbReference>
<dbReference type="PROSITE" id="PS50112">
    <property type="entry name" value="PAS"/>
    <property type="match status" value="1"/>
</dbReference>
<dbReference type="InterPro" id="IPR011006">
    <property type="entry name" value="CheY-like_superfamily"/>
</dbReference>
<evidence type="ECO:0000256" key="4">
    <source>
        <dbReference type="ARBA" id="ARBA00022679"/>
    </source>
</evidence>
<dbReference type="CDD" id="cd17546">
    <property type="entry name" value="REC_hyHK_CKI1_RcsC-like"/>
    <property type="match status" value="1"/>
</dbReference>
<dbReference type="Proteomes" id="UP000309450">
    <property type="component" value="Unassembled WGS sequence"/>
</dbReference>
<protein>
    <recommendedName>
        <fullName evidence="2">histidine kinase</fullName>
        <ecNumber evidence="2">2.7.13.3</ecNumber>
    </recommendedName>
</protein>
<dbReference type="InterPro" id="IPR001789">
    <property type="entry name" value="Sig_transdc_resp-reg_receiver"/>
</dbReference>
<feature type="domain" description="Histidine kinase" evidence="10">
    <location>
        <begin position="369"/>
        <end position="589"/>
    </location>
</feature>
<feature type="domain" description="Response regulatory" evidence="11">
    <location>
        <begin position="612"/>
        <end position="728"/>
    </location>
</feature>
<feature type="transmembrane region" description="Helical" evidence="9">
    <location>
        <begin position="186"/>
        <end position="212"/>
    </location>
</feature>
<dbReference type="SMART" id="SM00448">
    <property type="entry name" value="REC"/>
    <property type="match status" value="1"/>
</dbReference>